<proteinExistence type="predicted"/>
<organism evidence="1">
    <name type="scientific">Amphimedon queenslandica</name>
    <name type="common">Sponge</name>
    <dbReference type="NCBI Taxonomy" id="400682"/>
    <lineage>
        <taxon>Eukaryota</taxon>
        <taxon>Metazoa</taxon>
        <taxon>Porifera</taxon>
        <taxon>Demospongiae</taxon>
        <taxon>Heteroscleromorpha</taxon>
        <taxon>Haplosclerida</taxon>
        <taxon>Niphatidae</taxon>
        <taxon>Amphimedon</taxon>
    </lineage>
</organism>
<dbReference type="AlphaFoldDB" id="A0A1X7VR07"/>
<name>A0A1X7VR07_AMPQE</name>
<protein>
    <submittedName>
        <fullName evidence="1">Uncharacterized protein</fullName>
    </submittedName>
</protein>
<accession>A0A1X7VR07</accession>
<sequence length="41" mass="4703">QCLLPNLRIGTSILTSKLNLCYIYNHSLINLEMSNDHKNKS</sequence>
<dbReference type="EnsemblMetazoa" id="Aqu2.1.42512_001">
    <property type="protein sequence ID" value="Aqu2.1.42512_001"/>
    <property type="gene ID" value="Aqu2.1.42512"/>
</dbReference>
<reference evidence="1" key="1">
    <citation type="submission" date="2017-05" db="UniProtKB">
        <authorList>
            <consortium name="EnsemblMetazoa"/>
        </authorList>
    </citation>
    <scope>IDENTIFICATION</scope>
</reference>
<evidence type="ECO:0000313" key="1">
    <source>
        <dbReference type="EnsemblMetazoa" id="Aqu2.1.42512_001"/>
    </source>
</evidence>
<dbReference type="InParanoid" id="A0A1X7VR07"/>